<dbReference type="EnsemblMetazoa" id="XM_038189002.1">
    <property type="protein sequence ID" value="XP_038044930.1"/>
    <property type="gene ID" value="LOC119719540"/>
</dbReference>
<name>A0A913Z2L0_PATMI</name>
<dbReference type="RefSeq" id="XP_038044930.1">
    <property type="nucleotide sequence ID" value="XM_038189002.1"/>
</dbReference>
<dbReference type="AlphaFoldDB" id="A0A913Z2L0"/>
<dbReference type="SUPFAM" id="SSF52374">
    <property type="entry name" value="Nucleotidylyl transferase"/>
    <property type="match status" value="1"/>
</dbReference>
<dbReference type="OrthoDB" id="330671at2759"/>
<reference evidence="1" key="1">
    <citation type="submission" date="2022-11" db="UniProtKB">
        <authorList>
            <consortium name="EnsemblMetazoa"/>
        </authorList>
    </citation>
    <scope>IDENTIFICATION</scope>
</reference>
<dbReference type="Proteomes" id="UP000887568">
    <property type="component" value="Unplaced"/>
</dbReference>
<dbReference type="GeneID" id="119719540"/>
<keyword evidence="2" id="KW-1185">Reference proteome</keyword>
<dbReference type="Gene3D" id="3.40.50.620">
    <property type="entry name" value="HUPs"/>
    <property type="match status" value="1"/>
</dbReference>
<accession>A0A913Z2L0</accession>
<organism evidence="1 2">
    <name type="scientific">Patiria miniata</name>
    <name type="common">Bat star</name>
    <name type="synonym">Asterina miniata</name>
    <dbReference type="NCBI Taxonomy" id="46514"/>
    <lineage>
        <taxon>Eukaryota</taxon>
        <taxon>Metazoa</taxon>
        <taxon>Echinodermata</taxon>
        <taxon>Eleutherozoa</taxon>
        <taxon>Asterozoa</taxon>
        <taxon>Asteroidea</taxon>
        <taxon>Valvatacea</taxon>
        <taxon>Valvatida</taxon>
        <taxon>Asterinidae</taxon>
        <taxon>Patiria</taxon>
    </lineage>
</organism>
<evidence type="ECO:0008006" key="3">
    <source>
        <dbReference type="Google" id="ProtNLM"/>
    </source>
</evidence>
<evidence type="ECO:0000313" key="2">
    <source>
        <dbReference type="Proteomes" id="UP000887568"/>
    </source>
</evidence>
<proteinExistence type="predicted"/>
<sequence>MPESVWTNVDSSAPVIADVSEVPVLDCLSVKSYRSIVLGGTIDGIHAGHKILLSESAMRAEEKITVGVTDISMLQQ</sequence>
<dbReference type="InterPro" id="IPR014729">
    <property type="entry name" value="Rossmann-like_a/b/a_fold"/>
</dbReference>
<protein>
    <recommendedName>
        <fullName evidence="3">Cytidyltransferase-like domain-containing protein</fullName>
    </recommendedName>
</protein>
<evidence type="ECO:0000313" key="1">
    <source>
        <dbReference type="EnsemblMetazoa" id="XP_038044930.1"/>
    </source>
</evidence>